<feature type="transmembrane region" description="Helical" evidence="5">
    <location>
        <begin position="392"/>
        <end position="412"/>
    </location>
</feature>
<dbReference type="GO" id="GO:0055085">
    <property type="term" value="P:transmembrane transport"/>
    <property type="evidence" value="ECO:0007669"/>
    <property type="project" value="InterPro"/>
</dbReference>
<sequence>MTGSPLAMPIRVMHRWRQRMSGVELSILFAMTGLCLFLLKSAVWVSGALPLPLKLAFPIWQEVVWTVFHAGLALTTVVVVSLVLAGTARQFPRFRSILVPALSVARAVPGLGLTGLLLLLFPPLVVIVAATAFNMIWRVLTALLDAQDTLPAELEEVATGLRMTGWQHFWRLQVPVAIPLVTFRAVQAIPGLWFRLLCVEGLMTLLMRRDVGGCGAQALVALETHHLSWFLEAGVCAVLLIVIMDQCLIRPMTGWAQRYRLDGPQPQKKRTHSWMLQFWRETGLLNGVSVSLHTLISGVGNYRIGRTMRYVQPSSPKSLPVPGWLVPAASLLFLGVAVAQSHLAARLPYDVLESVLTLLHVCGALILCIMLWLPLALFFFDAGAGIFRVSRMIILAGSLFPAVLLYPAFGGLDVVPTAVLLFLGAHWLTGGTVLDAIQAIPAPFRQVARGLQLKGVLLWKRLILPAIAPDLCGGLLLAAVPIWDAVMVAEAFVPSDSGLGATLLADMLQGQIGAQIVILMLLTLLSMLLDRLVLQPLAVYAAQKYAIR</sequence>
<dbReference type="CDD" id="cd06261">
    <property type="entry name" value="TM_PBP2"/>
    <property type="match status" value="1"/>
</dbReference>
<dbReference type="OrthoDB" id="9806809at2"/>
<name>A0A1B6VP30_9PROT</name>
<feature type="transmembrane region" description="Helical" evidence="5">
    <location>
        <begin position="355"/>
        <end position="380"/>
    </location>
</feature>
<dbReference type="PANTHER" id="PTHR42744">
    <property type="entry name" value="BINDING-PROTEIN-DEPENDENT TRANSPORT SYSTEMS INNER MEMBRANE COMPONENT"/>
    <property type="match status" value="1"/>
</dbReference>
<comment type="caution">
    <text evidence="7">The sequence shown here is derived from an EMBL/GenBank/DDBJ whole genome shotgun (WGS) entry which is preliminary data.</text>
</comment>
<organism evidence="7 8">
    <name type="scientific">Gluconobacter cerinus</name>
    <dbReference type="NCBI Taxonomy" id="38307"/>
    <lineage>
        <taxon>Bacteria</taxon>
        <taxon>Pseudomonadati</taxon>
        <taxon>Pseudomonadota</taxon>
        <taxon>Alphaproteobacteria</taxon>
        <taxon>Acetobacterales</taxon>
        <taxon>Acetobacteraceae</taxon>
        <taxon>Gluconobacter</taxon>
    </lineage>
</organism>
<dbReference type="SUPFAM" id="SSF161098">
    <property type="entry name" value="MetI-like"/>
    <property type="match status" value="2"/>
</dbReference>
<feature type="transmembrane region" description="Helical" evidence="5">
    <location>
        <begin position="418"/>
        <end position="441"/>
    </location>
</feature>
<accession>A0A1B6VP30</accession>
<dbReference type="GO" id="GO:0005886">
    <property type="term" value="C:plasma membrane"/>
    <property type="evidence" value="ECO:0007669"/>
    <property type="project" value="UniProtKB-SubCell"/>
</dbReference>
<dbReference type="Pfam" id="PF00528">
    <property type="entry name" value="BPD_transp_1"/>
    <property type="match status" value="2"/>
</dbReference>
<evidence type="ECO:0000256" key="1">
    <source>
        <dbReference type="ARBA" id="ARBA00004651"/>
    </source>
</evidence>
<feature type="domain" description="ABC transmembrane type-1" evidence="6">
    <location>
        <begin position="63"/>
        <end position="248"/>
    </location>
</feature>
<keyword evidence="2 5" id="KW-0812">Transmembrane</keyword>
<evidence type="ECO:0000256" key="5">
    <source>
        <dbReference type="RuleBase" id="RU363032"/>
    </source>
</evidence>
<feature type="transmembrane region" description="Helical" evidence="5">
    <location>
        <begin position="462"/>
        <end position="483"/>
    </location>
</feature>
<evidence type="ECO:0000256" key="4">
    <source>
        <dbReference type="ARBA" id="ARBA00023136"/>
    </source>
</evidence>
<reference evidence="7 8" key="1">
    <citation type="submission" date="2016-03" db="EMBL/GenBank/DDBJ databases">
        <title>Draft genome sequence of Gluconobacter cerinus strain CECT 9110.</title>
        <authorList>
            <person name="Sainz F."/>
            <person name="Mas A."/>
            <person name="Torija M.J."/>
        </authorList>
    </citation>
    <scope>NUCLEOTIDE SEQUENCE [LARGE SCALE GENOMIC DNA]</scope>
    <source>
        <strain evidence="7 8">CECT 9110</strain>
    </source>
</reference>
<dbReference type="Gene3D" id="1.10.3720.10">
    <property type="entry name" value="MetI-like"/>
    <property type="match status" value="2"/>
</dbReference>
<gene>
    <name evidence="7" type="ORF">A0123_00534</name>
</gene>
<evidence type="ECO:0000313" key="8">
    <source>
        <dbReference type="Proteomes" id="UP000077786"/>
    </source>
</evidence>
<evidence type="ECO:0000259" key="6">
    <source>
        <dbReference type="PROSITE" id="PS50928"/>
    </source>
</evidence>
<keyword evidence="4 5" id="KW-0472">Membrane</keyword>
<feature type="transmembrane region" description="Helical" evidence="5">
    <location>
        <begin position="512"/>
        <end position="534"/>
    </location>
</feature>
<dbReference type="RefSeq" id="WP_064273233.1">
    <property type="nucleotide sequence ID" value="NZ_LUTU01000004.1"/>
</dbReference>
<feature type="transmembrane region" description="Helical" evidence="5">
    <location>
        <begin position="227"/>
        <end position="244"/>
    </location>
</feature>
<protein>
    <submittedName>
        <fullName evidence="7">Transporter</fullName>
    </submittedName>
</protein>
<evidence type="ECO:0000313" key="7">
    <source>
        <dbReference type="EMBL" id="OAJ68965.1"/>
    </source>
</evidence>
<feature type="transmembrane region" description="Helical" evidence="5">
    <location>
        <begin position="283"/>
        <end position="302"/>
    </location>
</feature>
<feature type="domain" description="ABC transmembrane type-1" evidence="6">
    <location>
        <begin position="354"/>
        <end position="533"/>
    </location>
</feature>
<comment type="similarity">
    <text evidence="5">Belongs to the binding-protein-dependent transport system permease family.</text>
</comment>
<keyword evidence="3 5" id="KW-1133">Transmembrane helix</keyword>
<keyword evidence="5" id="KW-0813">Transport</keyword>
<evidence type="ECO:0000256" key="2">
    <source>
        <dbReference type="ARBA" id="ARBA00022692"/>
    </source>
</evidence>
<dbReference type="PANTHER" id="PTHR42744:SF1">
    <property type="entry name" value="BINDING-PROTEIN-DEPENDENT TRANSPORT SYSTEMS INNER MEMBRANE COMPONENT"/>
    <property type="match status" value="1"/>
</dbReference>
<evidence type="ECO:0000256" key="3">
    <source>
        <dbReference type="ARBA" id="ARBA00022989"/>
    </source>
</evidence>
<dbReference type="InterPro" id="IPR000515">
    <property type="entry name" value="MetI-like"/>
</dbReference>
<feature type="transmembrane region" description="Helical" evidence="5">
    <location>
        <begin position="124"/>
        <end position="144"/>
    </location>
</feature>
<dbReference type="InterPro" id="IPR035906">
    <property type="entry name" value="MetI-like_sf"/>
</dbReference>
<dbReference type="Proteomes" id="UP000077786">
    <property type="component" value="Unassembled WGS sequence"/>
</dbReference>
<proteinExistence type="inferred from homology"/>
<feature type="transmembrane region" description="Helical" evidence="5">
    <location>
        <begin position="323"/>
        <end position="343"/>
    </location>
</feature>
<comment type="subcellular location">
    <subcellularLocation>
        <location evidence="1 5">Cell membrane</location>
        <topology evidence="1 5">Multi-pass membrane protein</topology>
    </subcellularLocation>
</comment>
<dbReference type="PATRIC" id="fig|38307.3.peg.549"/>
<feature type="transmembrane region" description="Helical" evidence="5">
    <location>
        <begin position="63"/>
        <end position="85"/>
    </location>
</feature>
<dbReference type="EMBL" id="LUTU01000004">
    <property type="protein sequence ID" value="OAJ68965.1"/>
    <property type="molecule type" value="Genomic_DNA"/>
</dbReference>
<dbReference type="PROSITE" id="PS50928">
    <property type="entry name" value="ABC_TM1"/>
    <property type="match status" value="2"/>
</dbReference>
<dbReference type="AlphaFoldDB" id="A0A1B6VP30"/>